<dbReference type="AlphaFoldDB" id="A0AAV4P081"/>
<evidence type="ECO:0000313" key="1">
    <source>
        <dbReference type="EMBL" id="GIX88662.1"/>
    </source>
</evidence>
<organism evidence="1 2">
    <name type="scientific">Caerostris extrusa</name>
    <name type="common">Bark spider</name>
    <name type="synonym">Caerostris bankana</name>
    <dbReference type="NCBI Taxonomy" id="172846"/>
    <lineage>
        <taxon>Eukaryota</taxon>
        <taxon>Metazoa</taxon>
        <taxon>Ecdysozoa</taxon>
        <taxon>Arthropoda</taxon>
        <taxon>Chelicerata</taxon>
        <taxon>Arachnida</taxon>
        <taxon>Araneae</taxon>
        <taxon>Araneomorphae</taxon>
        <taxon>Entelegynae</taxon>
        <taxon>Araneoidea</taxon>
        <taxon>Araneidae</taxon>
        <taxon>Caerostris</taxon>
    </lineage>
</organism>
<proteinExistence type="predicted"/>
<name>A0AAV4P081_CAEEX</name>
<reference evidence="1 2" key="1">
    <citation type="submission" date="2021-06" db="EMBL/GenBank/DDBJ databases">
        <title>Caerostris extrusa draft genome.</title>
        <authorList>
            <person name="Kono N."/>
            <person name="Arakawa K."/>
        </authorList>
    </citation>
    <scope>NUCLEOTIDE SEQUENCE [LARGE SCALE GENOMIC DNA]</scope>
</reference>
<gene>
    <name evidence="1" type="primary">AVEN_260169_1</name>
    <name evidence="1" type="ORF">CEXT_2691</name>
</gene>
<accession>A0AAV4P081</accession>
<dbReference type="Proteomes" id="UP001054945">
    <property type="component" value="Unassembled WGS sequence"/>
</dbReference>
<evidence type="ECO:0000313" key="2">
    <source>
        <dbReference type="Proteomes" id="UP001054945"/>
    </source>
</evidence>
<comment type="caution">
    <text evidence="1">The sequence shown here is derived from an EMBL/GenBank/DDBJ whole genome shotgun (WGS) entry which is preliminary data.</text>
</comment>
<sequence>MPITDCPLMEECSFFSRIDRQLPFSQIKRVAAAQPVPRIDPVRATRSPPTAFYDLTHVTCIPKEIRSLRNSLSLSLPSLLFFPQSLLLLAFSHWELRSHFYFLWSPSSGKLSYASFAARWTFTNTLELGKNACVVGVRDIEYETKD</sequence>
<protein>
    <submittedName>
        <fullName evidence="1">Uncharacterized protein</fullName>
    </submittedName>
</protein>
<keyword evidence="2" id="KW-1185">Reference proteome</keyword>
<dbReference type="EMBL" id="BPLR01003790">
    <property type="protein sequence ID" value="GIX88662.1"/>
    <property type="molecule type" value="Genomic_DNA"/>
</dbReference>